<evidence type="ECO:0000256" key="3">
    <source>
        <dbReference type="ARBA" id="ARBA00022692"/>
    </source>
</evidence>
<feature type="transmembrane region" description="Helical" evidence="6">
    <location>
        <begin position="93"/>
        <end position="116"/>
    </location>
</feature>
<feature type="transmembrane region" description="Helical" evidence="6">
    <location>
        <begin position="295"/>
        <end position="321"/>
    </location>
</feature>
<keyword evidence="2" id="KW-1003">Cell membrane</keyword>
<feature type="transmembrane region" description="Helical" evidence="6">
    <location>
        <begin position="336"/>
        <end position="359"/>
    </location>
</feature>
<reference evidence="8 9" key="1">
    <citation type="submission" date="2018-12" db="EMBL/GenBank/DDBJ databases">
        <authorList>
            <consortium name="Pathogen Informatics"/>
        </authorList>
    </citation>
    <scope>NUCLEOTIDE SEQUENCE [LARGE SCALE GENOMIC DNA]</scope>
    <source>
        <strain evidence="8 9">NCTC12967</strain>
    </source>
</reference>
<keyword evidence="9" id="KW-1185">Reference proteome</keyword>
<name>A0A3S4XYW9_9ACTN</name>
<feature type="transmembrane region" description="Helical" evidence="6">
    <location>
        <begin position="16"/>
        <end position="39"/>
    </location>
</feature>
<feature type="transmembrane region" description="Helical" evidence="6">
    <location>
        <begin position="155"/>
        <end position="176"/>
    </location>
</feature>
<protein>
    <submittedName>
        <fullName evidence="8">FtsX-like permease family</fullName>
    </submittedName>
</protein>
<feature type="domain" description="ABC3 transporter permease C-terminal" evidence="7">
    <location>
        <begin position="338"/>
        <end position="452"/>
    </location>
</feature>
<gene>
    <name evidence="8" type="ORF">NCTC12967_01630</name>
</gene>
<sequence length="467" mass="48103">MQRYVIRMFADDWKQWVPAIAVVAVMATMIGLCVHQFAWTSDSRFRAAAGASGVSVTEFQILSVTIYAVVALISWISLTVVGRASIHATHRTYALLLLLGAAPAAVFGSTILLLVIVSLCGALLGALVSALLSFWVVPAFNAMISPTARLPEYALTAWAPVVAIVASVLTTLVGGLSPAFHASRVRPGAVLRHPDGLGREPASGLRILCGAFFLIVASGLVASAGFAGPLGVTGPGPMFNLAVTAGGSALMAVHLLCPQLMSFIFWVLNGLFSRMGLVVPALGTRSAASRVGTSATTVAPLAVGLGGIGLLLCAVNSVIAFTDALQPGTRADLTDVWMIVAVVAISMLATSAAVVALSARGREREIALLQAAGMRGRHISALIAAESFAMSLAASIAAAVPIVAGGLVCALASRATLNTGGSVVVWPVSVMLWGLIASWGALYLILLVPALTPLRRGAGTQLRRQEN</sequence>
<feature type="transmembrane region" description="Helical" evidence="6">
    <location>
        <begin position="59"/>
        <end position="81"/>
    </location>
</feature>
<evidence type="ECO:0000256" key="5">
    <source>
        <dbReference type="ARBA" id="ARBA00023136"/>
    </source>
</evidence>
<proteinExistence type="predicted"/>
<keyword evidence="4 6" id="KW-1133">Transmembrane helix</keyword>
<dbReference type="Pfam" id="PF02687">
    <property type="entry name" value="FtsX"/>
    <property type="match status" value="2"/>
</dbReference>
<evidence type="ECO:0000256" key="4">
    <source>
        <dbReference type="ARBA" id="ARBA00022989"/>
    </source>
</evidence>
<evidence type="ECO:0000256" key="1">
    <source>
        <dbReference type="ARBA" id="ARBA00004651"/>
    </source>
</evidence>
<dbReference type="Proteomes" id="UP000273044">
    <property type="component" value="Chromosome"/>
</dbReference>
<comment type="subcellular location">
    <subcellularLocation>
        <location evidence="1">Cell membrane</location>
        <topology evidence="1">Multi-pass membrane protein</topology>
    </subcellularLocation>
</comment>
<evidence type="ECO:0000313" key="8">
    <source>
        <dbReference type="EMBL" id="VEH70335.1"/>
    </source>
</evidence>
<organism evidence="8 9">
    <name type="scientific">Arachnia propionica</name>
    <dbReference type="NCBI Taxonomy" id="1750"/>
    <lineage>
        <taxon>Bacteria</taxon>
        <taxon>Bacillati</taxon>
        <taxon>Actinomycetota</taxon>
        <taxon>Actinomycetes</taxon>
        <taxon>Propionibacteriales</taxon>
        <taxon>Propionibacteriaceae</taxon>
        <taxon>Arachnia</taxon>
    </lineage>
</organism>
<feature type="domain" description="ABC3 transporter permease C-terminal" evidence="7">
    <location>
        <begin position="65"/>
        <end position="185"/>
    </location>
</feature>
<evidence type="ECO:0000256" key="2">
    <source>
        <dbReference type="ARBA" id="ARBA00022475"/>
    </source>
</evidence>
<keyword evidence="3 6" id="KW-0812">Transmembrane</keyword>
<evidence type="ECO:0000313" key="9">
    <source>
        <dbReference type="Proteomes" id="UP000273044"/>
    </source>
</evidence>
<dbReference type="RefSeq" id="WP_061786948.1">
    <property type="nucleotide sequence ID" value="NZ_LR134406.1"/>
</dbReference>
<dbReference type="EMBL" id="LR134406">
    <property type="protein sequence ID" value="VEH70335.1"/>
    <property type="molecule type" value="Genomic_DNA"/>
</dbReference>
<feature type="transmembrane region" description="Helical" evidence="6">
    <location>
        <begin position="379"/>
        <end position="404"/>
    </location>
</feature>
<evidence type="ECO:0000256" key="6">
    <source>
        <dbReference type="SAM" id="Phobius"/>
    </source>
</evidence>
<keyword evidence="5 6" id="KW-0472">Membrane</keyword>
<accession>A0A3S4XYW9</accession>
<feature type="transmembrane region" description="Helical" evidence="6">
    <location>
        <begin position="424"/>
        <end position="446"/>
    </location>
</feature>
<dbReference type="AlphaFoldDB" id="A0A3S4XYW9"/>
<evidence type="ECO:0000259" key="7">
    <source>
        <dbReference type="Pfam" id="PF02687"/>
    </source>
</evidence>
<dbReference type="InterPro" id="IPR003838">
    <property type="entry name" value="ABC3_permease_C"/>
</dbReference>
<feature type="transmembrane region" description="Helical" evidence="6">
    <location>
        <begin position="205"/>
        <end position="227"/>
    </location>
</feature>
<dbReference type="GO" id="GO:0005886">
    <property type="term" value="C:plasma membrane"/>
    <property type="evidence" value="ECO:0007669"/>
    <property type="project" value="UniProtKB-SubCell"/>
</dbReference>
<dbReference type="GeneID" id="64407097"/>